<dbReference type="EMBL" id="CAJNOQ010020992">
    <property type="protein sequence ID" value="CAF1478951.1"/>
    <property type="molecule type" value="Genomic_DNA"/>
</dbReference>
<keyword evidence="2" id="KW-0732">Signal</keyword>
<dbReference type="OrthoDB" id="10011376at2759"/>
<feature type="transmembrane region" description="Helical" evidence="1">
    <location>
        <begin position="578"/>
        <end position="597"/>
    </location>
</feature>
<evidence type="ECO:0000313" key="6">
    <source>
        <dbReference type="EMBL" id="CAF4344416.1"/>
    </source>
</evidence>
<reference evidence="4" key="1">
    <citation type="submission" date="2021-02" db="EMBL/GenBank/DDBJ databases">
        <authorList>
            <person name="Nowell W R."/>
        </authorList>
    </citation>
    <scope>NUCLEOTIDE SEQUENCE</scope>
</reference>
<dbReference type="InterPro" id="IPR009030">
    <property type="entry name" value="Growth_fac_rcpt_cys_sf"/>
</dbReference>
<dbReference type="SMART" id="SM01411">
    <property type="entry name" value="Ephrin_rec_like"/>
    <property type="match status" value="1"/>
</dbReference>
<keyword evidence="1" id="KW-0472">Membrane</keyword>
<evidence type="ECO:0000313" key="5">
    <source>
        <dbReference type="EMBL" id="CAF4138771.1"/>
    </source>
</evidence>
<feature type="transmembrane region" description="Helical" evidence="1">
    <location>
        <begin position="526"/>
        <end position="546"/>
    </location>
</feature>
<proteinExistence type="predicted"/>
<sequence>MVLSLSIIILLLIRTVHDTSFDPDTRDYNAYGLKVAANDYLIIEAQNQEDTFYIQFGPYNSNVLETSQRFCSIYFERSSQYIYSVAIGKNQSSNQLYFFFVGEITGIDEDELLPNRIFIGILNYTDSPVGPNSSADCSLFEYNIEYINNSYKHQQYLTLAVEPLGLAAYGFCNDVSFSYDAQTEHLRLWPGNSFWPNFTFMPHAVDYKHTYGVIAGFVDNRHSSRVEYSPFVYLFTMNVSTAPTVLASWTYTVTGSWQAGRTNSGANLYDAKYDMSVAINDLEQALVGIPSMNSVFLFSINGSNMILVASQNNGRSLGYGKATAWLGFTGTSVAILVNSYTFGYSWLSSQIYIYDDFTNTSTPATIFPNSQQILSENMASIILTVVSTPTHLAFLDINGNIFVILSSPAGFFSSTVGSDEQSVAAFSDQIPCIAGTYKNQTSIRPCSPCPTGTKNPGNSSMSCVTCAPGTFCSLGAASDISSSALGVVSQARAYPKSPENTVFDDILIQNMFNIGSTSHCTLVSPIFWALIVAIFAFLIMGFMTVLKYYTKYPKGALTQKKLTSIFKQTDLIGEGEQWIGGLVSFCIVALLICAYTFSNAYFMQYPIETVGPSNFACDRTTRNAKFETSLQSLAVPLTKEEQEMFDLLDNQQFMLNVDFVNTVFSCDDGITAFVLLGSSWQALSIISCLNFNYILSISVALPYKGITVRFVLPYIYTIGGLRVGLSGRGKAETLKNLEFYQSFNSSGKMLAHNVEVTMQITKVINETIALVGDETKLSGLWIPSFTINLYNSFISQSAYVRQTTTQTNLTVIISETPYYIKNEQQPIAKQPEIIFHTLLFTTVVLEIFGLIFLISKLMLIPLLSFIVKKCRQLLNHVRGKELPNDIEVHDKHPNIELQGENENDA</sequence>
<accession>A0A815RM73</accession>
<comment type="caution">
    <text evidence="4">The sequence shown here is derived from an EMBL/GenBank/DDBJ whole genome shotgun (WGS) entry which is preliminary data.</text>
</comment>
<organism evidence="4 7">
    <name type="scientific">Didymodactylos carnosus</name>
    <dbReference type="NCBI Taxonomy" id="1234261"/>
    <lineage>
        <taxon>Eukaryota</taxon>
        <taxon>Metazoa</taxon>
        <taxon>Spiralia</taxon>
        <taxon>Gnathifera</taxon>
        <taxon>Rotifera</taxon>
        <taxon>Eurotatoria</taxon>
        <taxon>Bdelloidea</taxon>
        <taxon>Philodinida</taxon>
        <taxon>Philodinidae</taxon>
        <taxon>Didymodactylos</taxon>
    </lineage>
</organism>
<dbReference type="AlphaFoldDB" id="A0A815RM73"/>
<gene>
    <name evidence="4" type="ORF">GPM918_LOCUS35753</name>
    <name evidence="3" type="ORF">OVA965_LOCUS29723</name>
    <name evidence="6" type="ORF">SRO942_LOCUS36478</name>
    <name evidence="5" type="ORF">TMI583_LOCUS30507</name>
</gene>
<evidence type="ECO:0000313" key="4">
    <source>
        <dbReference type="EMBL" id="CAF1478951.1"/>
    </source>
</evidence>
<protein>
    <submittedName>
        <fullName evidence="4">Uncharacterized protein</fullName>
    </submittedName>
</protein>
<feature type="transmembrane region" description="Helical" evidence="1">
    <location>
        <begin position="833"/>
        <end position="854"/>
    </location>
</feature>
<dbReference type="Gene3D" id="2.10.50.10">
    <property type="entry name" value="Tumor Necrosis Factor Receptor, subunit A, domain 2"/>
    <property type="match status" value="1"/>
</dbReference>
<evidence type="ECO:0000313" key="3">
    <source>
        <dbReference type="EMBL" id="CAF1327350.1"/>
    </source>
</evidence>
<dbReference type="Proteomes" id="UP000681722">
    <property type="component" value="Unassembled WGS sequence"/>
</dbReference>
<evidence type="ECO:0000313" key="7">
    <source>
        <dbReference type="Proteomes" id="UP000663829"/>
    </source>
</evidence>
<keyword evidence="7" id="KW-1185">Reference proteome</keyword>
<dbReference type="EMBL" id="CAJNOK010021121">
    <property type="protein sequence ID" value="CAF1327350.1"/>
    <property type="molecule type" value="Genomic_DNA"/>
</dbReference>
<feature type="chain" id="PRO_5036412195" evidence="2">
    <location>
        <begin position="19"/>
        <end position="905"/>
    </location>
</feature>
<evidence type="ECO:0000256" key="2">
    <source>
        <dbReference type="SAM" id="SignalP"/>
    </source>
</evidence>
<dbReference type="EMBL" id="CAJOBA010042733">
    <property type="protein sequence ID" value="CAF4138771.1"/>
    <property type="molecule type" value="Genomic_DNA"/>
</dbReference>
<evidence type="ECO:0000256" key="1">
    <source>
        <dbReference type="SAM" id="Phobius"/>
    </source>
</evidence>
<dbReference type="Proteomes" id="UP000677228">
    <property type="component" value="Unassembled WGS sequence"/>
</dbReference>
<keyword evidence="1" id="KW-1133">Transmembrane helix</keyword>
<dbReference type="Proteomes" id="UP000663829">
    <property type="component" value="Unassembled WGS sequence"/>
</dbReference>
<keyword evidence="1" id="KW-0812">Transmembrane</keyword>
<dbReference type="SUPFAM" id="SSF57184">
    <property type="entry name" value="Growth factor receptor domain"/>
    <property type="match status" value="1"/>
</dbReference>
<dbReference type="Proteomes" id="UP000682733">
    <property type="component" value="Unassembled WGS sequence"/>
</dbReference>
<name>A0A815RM73_9BILA</name>
<dbReference type="EMBL" id="CAJOBC010086472">
    <property type="protein sequence ID" value="CAF4344416.1"/>
    <property type="molecule type" value="Genomic_DNA"/>
</dbReference>
<feature type="signal peptide" evidence="2">
    <location>
        <begin position="1"/>
        <end position="18"/>
    </location>
</feature>